<dbReference type="Gene3D" id="3.40.30.10">
    <property type="entry name" value="Glutaredoxin"/>
    <property type="match status" value="1"/>
</dbReference>
<comment type="similarity">
    <text evidence="2">Belongs to the thioredoxin family. DsbA subfamily.</text>
</comment>
<keyword evidence="3" id="KW-0732">Signal</keyword>
<dbReference type="AlphaFoldDB" id="A0A258HH02"/>
<protein>
    <submittedName>
        <fullName evidence="5">Thioredoxin</fullName>
    </submittedName>
</protein>
<feature type="chain" id="PRO_5012717109" evidence="3">
    <location>
        <begin position="18"/>
        <end position="204"/>
    </location>
</feature>
<feature type="domain" description="Thioredoxin" evidence="4">
    <location>
        <begin position="7"/>
        <end position="203"/>
    </location>
</feature>
<dbReference type="SUPFAM" id="SSF52833">
    <property type="entry name" value="Thioredoxin-like"/>
    <property type="match status" value="1"/>
</dbReference>
<dbReference type="Proteomes" id="UP000216147">
    <property type="component" value="Unassembled WGS sequence"/>
</dbReference>
<dbReference type="PANTHER" id="PTHR13887">
    <property type="entry name" value="GLUTATHIONE S-TRANSFERASE KAPPA"/>
    <property type="match status" value="1"/>
</dbReference>
<dbReference type="PROSITE" id="PS51352">
    <property type="entry name" value="THIOREDOXIN_2"/>
    <property type="match status" value="1"/>
</dbReference>
<name>A0A258HH02_9CAUL</name>
<dbReference type="InterPro" id="IPR012336">
    <property type="entry name" value="Thioredoxin-like_fold"/>
</dbReference>
<accession>A0A258HH02</accession>
<dbReference type="Pfam" id="PF13462">
    <property type="entry name" value="Thioredoxin_4"/>
    <property type="match status" value="1"/>
</dbReference>
<dbReference type="InterPro" id="IPR036249">
    <property type="entry name" value="Thioredoxin-like_sf"/>
</dbReference>
<comment type="function">
    <text evidence="1">May be required for disulfide bond formation in some proteins.</text>
</comment>
<dbReference type="EMBL" id="NCEQ01000011">
    <property type="protein sequence ID" value="OYX55864.1"/>
    <property type="molecule type" value="Genomic_DNA"/>
</dbReference>
<reference evidence="5 6" key="1">
    <citation type="submission" date="2017-03" db="EMBL/GenBank/DDBJ databases">
        <title>Lifting the veil on microbial sulfur biogeochemistry in mining wastewaters.</title>
        <authorList>
            <person name="Kantor R.S."/>
            <person name="Colenbrander Nelson T."/>
            <person name="Marshall S."/>
            <person name="Bennett D."/>
            <person name="Apte S."/>
            <person name="Camacho D."/>
            <person name="Thomas B.C."/>
            <person name="Warren L.A."/>
            <person name="Banfield J.F."/>
        </authorList>
    </citation>
    <scope>NUCLEOTIDE SEQUENCE [LARGE SCALE GENOMIC DNA]</scope>
    <source>
        <strain evidence="5">32-68-21</strain>
    </source>
</reference>
<evidence type="ECO:0000313" key="6">
    <source>
        <dbReference type="Proteomes" id="UP000216147"/>
    </source>
</evidence>
<evidence type="ECO:0000313" key="5">
    <source>
        <dbReference type="EMBL" id="OYX55864.1"/>
    </source>
</evidence>
<evidence type="ECO:0000256" key="1">
    <source>
        <dbReference type="ARBA" id="ARBA00003565"/>
    </source>
</evidence>
<feature type="signal peptide" evidence="3">
    <location>
        <begin position="1"/>
        <end position="17"/>
    </location>
</feature>
<comment type="caution">
    <text evidence="5">The sequence shown here is derived from an EMBL/GenBank/DDBJ whole genome shotgun (WGS) entry which is preliminary data.</text>
</comment>
<organism evidence="5 6">
    <name type="scientific">Brevundimonas subvibrioides</name>
    <dbReference type="NCBI Taxonomy" id="74313"/>
    <lineage>
        <taxon>Bacteria</taxon>
        <taxon>Pseudomonadati</taxon>
        <taxon>Pseudomonadota</taxon>
        <taxon>Alphaproteobacteria</taxon>
        <taxon>Caulobacterales</taxon>
        <taxon>Caulobacteraceae</taxon>
        <taxon>Brevundimonas</taxon>
    </lineage>
</organism>
<evidence type="ECO:0000259" key="4">
    <source>
        <dbReference type="PROSITE" id="PS51352"/>
    </source>
</evidence>
<dbReference type="PANTHER" id="PTHR13887:SF56">
    <property type="entry name" value="THIOREDOXIN-LIKE REDUCTASE RV2466C"/>
    <property type="match status" value="1"/>
</dbReference>
<sequence length="204" mass="21521">MIRFRNLFLGLSALALASCGGGSKAVVDGDMALGAPEGAKVTVVEYASPTCPHCALWQQNTWPAFKAAYVDTNKVRYVFRELPTPPAEVAAAGFLLARCAGSDKYFDVIHAIMESQTEWRTGTNPRDSLIRIAGGVGIDEAAFTRCVTNPEAIAALETRVKAATDAGVINTPTFFVNGRQVSSPGGEGTIMADLAPAIEAELAK</sequence>
<dbReference type="PROSITE" id="PS51257">
    <property type="entry name" value="PROKAR_LIPOPROTEIN"/>
    <property type="match status" value="1"/>
</dbReference>
<evidence type="ECO:0000256" key="3">
    <source>
        <dbReference type="SAM" id="SignalP"/>
    </source>
</evidence>
<proteinExistence type="inferred from homology"/>
<dbReference type="InterPro" id="IPR013766">
    <property type="entry name" value="Thioredoxin_domain"/>
</dbReference>
<evidence type="ECO:0000256" key="2">
    <source>
        <dbReference type="ARBA" id="ARBA00005791"/>
    </source>
</evidence>
<gene>
    <name evidence="5" type="ORF">B7Y86_11835</name>
</gene>